<dbReference type="Proteomes" id="UP000085678">
    <property type="component" value="Unplaced"/>
</dbReference>
<dbReference type="SUPFAM" id="SSF140959">
    <property type="entry name" value="Indolic compounds 2,3-dioxygenase-like"/>
    <property type="match status" value="1"/>
</dbReference>
<evidence type="ECO:0000256" key="2">
    <source>
        <dbReference type="ARBA" id="ARBA00022723"/>
    </source>
</evidence>
<dbReference type="PANTHER" id="PTHR28657">
    <property type="entry name" value="INDOLEAMINE 2,3-DIOXYGENASE"/>
    <property type="match status" value="1"/>
</dbReference>
<gene>
    <name evidence="5" type="primary">LOC106161422</name>
</gene>
<evidence type="ECO:0000256" key="3">
    <source>
        <dbReference type="ARBA" id="ARBA00023004"/>
    </source>
</evidence>
<dbReference type="GO" id="GO:0019441">
    <property type="term" value="P:L-tryptophan catabolic process to kynurenine"/>
    <property type="evidence" value="ECO:0007669"/>
    <property type="project" value="InterPro"/>
</dbReference>
<reference evidence="5" key="1">
    <citation type="submission" date="2025-08" db="UniProtKB">
        <authorList>
            <consortium name="RefSeq"/>
        </authorList>
    </citation>
    <scope>IDENTIFICATION</scope>
    <source>
        <tissue evidence="5">Gonads</tissue>
    </source>
</reference>
<dbReference type="GO" id="GO:0034354">
    <property type="term" value="P:'de novo' NAD+ biosynthetic process from L-tryptophan"/>
    <property type="evidence" value="ECO:0007669"/>
    <property type="project" value="TreeGrafter"/>
</dbReference>
<dbReference type="GO" id="GO:0020037">
    <property type="term" value="F:heme binding"/>
    <property type="evidence" value="ECO:0007669"/>
    <property type="project" value="InterPro"/>
</dbReference>
<keyword evidence="4" id="KW-1185">Reference proteome</keyword>
<sequence length="327" mass="36898">MPCLDHTKLNGYREYCLAHLLLSTIAHSFVWQEGEVGVPKVLPRCIAVPWYHVSEYLGLKPVYCCLDMLANWHYASRKSPLDMICHVPGSPRTEWYNHVAVQVELEHACVFKYFIKAFDSVESGDNTGLVSALASIEDTIQRMEDTLSMLHEKLDPYAFYKILRPFYEGWGSHTPLLPKGLIYEGVKKAPLHYLGCSAGHSPIVQAFDTVLGIKHTKDVASHLKSMRDYMPSCHRSLLNAIATGPSLRKYVSKSTMKVKLAYNQCVIVLADLRSYYLQIAIKFFLLQANNDLESQRLRKAAKSKGDKALMKHLRGARDGTVANILPV</sequence>
<dbReference type="RefSeq" id="XP_013393827.1">
    <property type="nucleotide sequence ID" value="XM_013538373.2"/>
</dbReference>
<dbReference type="Gene3D" id="1.20.58.480">
    <property type="match status" value="1"/>
</dbReference>
<dbReference type="GO" id="GO:0046872">
    <property type="term" value="F:metal ion binding"/>
    <property type="evidence" value="ECO:0007669"/>
    <property type="project" value="UniProtKB-KW"/>
</dbReference>
<evidence type="ECO:0000313" key="5">
    <source>
        <dbReference type="RefSeq" id="XP_013393827.1"/>
    </source>
</evidence>
<keyword evidence="3" id="KW-0408">Iron</keyword>
<organism evidence="4 5">
    <name type="scientific">Lingula anatina</name>
    <name type="common">Brachiopod</name>
    <name type="synonym">Lingula unguis</name>
    <dbReference type="NCBI Taxonomy" id="7574"/>
    <lineage>
        <taxon>Eukaryota</taxon>
        <taxon>Metazoa</taxon>
        <taxon>Spiralia</taxon>
        <taxon>Lophotrochozoa</taxon>
        <taxon>Brachiopoda</taxon>
        <taxon>Linguliformea</taxon>
        <taxon>Lingulata</taxon>
        <taxon>Lingulida</taxon>
        <taxon>Linguloidea</taxon>
        <taxon>Lingulidae</taxon>
        <taxon>Lingula</taxon>
    </lineage>
</organism>
<dbReference type="GeneID" id="106161422"/>
<protein>
    <submittedName>
        <fullName evidence="5">Indoleamine 2,3-dioxygenase 2 isoform X3</fullName>
    </submittedName>
</protein>
<proteinExistence type="inferred from homology"/>
<dbReference type="Pfam" id="PF01231">
    <property type="entry name" value="IDO"/>
    <property type="match status" value="1"/>
</dbReference>
<name>A0A1S3I6E6_LINAN</name>
<dbReference type="GO" id="GO:0033754">
    <property type="term" value="F:indoleamine 2,3-dioxygenase activity"/>
    <property type="evidence" value="ECO:0007669"/>
    <property type="project" value="TreeGrafter"/>
</dbReference>
<keyword evidence="2" id="KW-0479">Metal-binding</keyword>
<dbReference type="GO" id="GO:0004833">
    <property type="term" value="F:L-tryptophan 2,3-dioxygenase activity"/>
    <property type="evidence" value="ECO:0007669"/>
    <property type="project" value="TreeGrafter"/>
</dbReference>
<accession>A0A1S3I6E6</accession>
<dbReference type="PANTHER" id="PTHR28657:SF5">
    <property type="entry name" value="INDOLEAMINE 2,3-DIOXYGENASE"/>
    <property type="match status" value="1"/>
</dbReference>
<dbReference type="AlphaFoldDB" id="A0A1S3I6E6"/>
<evidence type="ECO:0000256" key="1">
    <source>
        <dbReference type="ARBA" id="ARBA00007119"/>
    </source>
</evidence>
<comment type="similarity">
    <text evidence="1">Belongs to the indoleamine 2,3-dioxygenase family.</text>
</comment>
<dbReference type="GO" id="GO:0005737">
    <property type="term" value="C:cytoplasm"/>
    <property type="evidence" value="ECO:0007669"/>
    <property type="project" value="TreeGrafter"/>
</dbReference>
<evidence type="ECO:0000313" key="4">
    <source>
        <dbReference type="Proteomes" id="UP000085678"/>
    </source>
</evidence>
<dbReference type="OrthoDB" id="6154171at2759"/>
<dbReference type="InterPro" id="IPR000898">
    <property type="entry name" value="Indolamine_dOase"/>
</dbReference>
<dbReference type="InterPro" id="IPR037217">
    <property type="entry name" value="Trp/Indoleamine_2_3_dOase-like"/>
</dbReference>